<accession>A0A7L4YQZ9</accession>
<evidence type="ECO:0000256" key="2">
    <source>
        <dbReference type="ARBA" id="ARBA00023063"/>
    </source>
</evidence>
<dbReference type="GO" id="GO:0042128">
    <property type="term" value="P:nitrate assimilation"/>
    <property type="evidence" value="ECO:0007669"/>
    <property type="project" value="UniProtKB-KW"/>
</dbReference>
<dbReference type="PANTHER" id="PTHR40562:SF1">
    <property type="entry name" value="NITRITE REDUCTASE (NADH) SMALL SUBUNIT"/>
    <property type="match status" value="1"/>
</dbReference>
<evidence type="ECO:0000256" key="1">
    <source>
        <dbReference type="ARBA" id="ARBA00023002"/>
    </source>
</evidence>
<name>A0A7L4YQZ9_9ACTN</name>
<protein>
    <submittedName>
        <fullName evidence="4">Nitrite reductase (NAD(P)H) small subunit</fullName>
    </submittedName>
</protein>
<dbReference type="PANTHER" id="PTHR40562">
    <property type="match status" value="1"/>
</dbReference>
<dbReference type="Pfam" id="PF13806">
    <property type="entry name" value="Rieske_2"/>
    <property type="match status" value="1"/>
</dbReference>
<dbReference type="InParanoid" id="A0A7L4YQZ9"/>
<organism evidence="4 5">
    <name type="scientific">Epidermidibacterium keratini</name>
    <dbReference type="NCBI Taxonomy" id="1891644"/>
    <lineage>
        <taxon>Bacteria</taxon>
        <taxon>Bacillati</taxon>
        <taxon>Actinomycetota</taxon>
        <taxon>Actinomycetes</taxon>
        <taxon>Sporichthyales</taxon>
        <taxon>Sporichthyaceae</taxon>
        <taxon>Epidermidibacterium</taxon>
    </lineage>
</organism>
<evidence type="ECO:0000313" key="5">
    <source>
        <dbReference type="Proteomes" id="UP000463857"/>
    </source>
</evidence>
<evidence type="ECO:0000313" key="4">
    <source>
        <dbReference type="EMBL" id="QHC01334.1"/>
    </source>
</evidence>
<proteinExistence type="predicted"/>
<keyword evidence="5" id="KW-1185">Reference proteome</keyword>
<keyword evidence="2" id="KW-0534">Nitrate assimilation</keyword>
<dbReference type="AlphaFoldDB" id="A0A7L4YQZ9"/>
<keyword evidence="1" id="KW-0560">Oxidoreductase</keyword>
<dbReference type="GO" id="GO:0051537">
    <property type="term" value="F:2 iron, 2 sulfur cluster binding"/>
    <property type="evidence" value="ECO:0007669"/>
    <property type="project" value="InterPro"/>
</dbReference>
<dbReference type="InterPro" id="IPR017881">
    <property type="entry name" value="NirD"/>
</dbReference>
<reference evidence="4 5" key="1">
    <citation type="journal article" date="2018" name="Int. J. Syst. Evol. Microbiol.">
        <title>Epidermidibacterium keratini gen. nov., sp. nov., a member of the family Sporichthyaceae, isolated from keratin epidermis.</title>
        <authorList>
            <person name="Lee D.G."/>
            <person name="Trujillo M.E."/>
            <person name="Kang S."/>
            <person name="Nam J.J."/>
            <person name="Kim Y.J."/>
        </authorList>
    </citation>
    <scope>NUCLEOTIDE SEQUENCE [LARGE SCALE GENOMIC DNA]</scope>
    <source>
        <strain evidence="4 5">EPI-7</strain>
    </source>
</reference>
<dbReference type="InterPro" id="IPR036922">
    <property type="entry name" value="Rieske_2Fe-2S_sf"/>
</dbReference>
<dbReference type="SUPFAM" id="SSF50022">
    <property type="entry name" value="ISP domain"/>
    <property type="match status" value="1"/>
</dbReference>
<dbReference type="KEGG" id="eke:EK0264_14280"/>
<evidence type="ECO:0000259" key="3">
    <source>
        <dbReference type="Pfam" id="PF13806"/>
    </source>
</evidence>
<dbReference type="PROSITE" id="PS51300">
    <property type="entry name" value="NIRD"/>
    <property type="match status" value="1"/>
</dbReference>
<feature type="domain" description="Rieske-like [2Fe-2S]" evidence="3">
    <location>
        <begin position="2"/>
        <end position="112"/>
    </location>
</feature>
<dbReference type="GO" id="GO:0008942">
    <property type="term" value="F:nitrite reductase [NAD(P)H] activity"/>
    <property type="evidence" value="ECO:0007669"/>
    <property type="project" value="InterPro"/>
</dbReference>
<dbReference type="InterPro" id="IPR012748">
    <property type="entry name" value="Rieske-like_NirD"/>
</dbReference>
<dbReference type="RefSeq" id="WP_159546471.1">
    <property type="nucleotide sequence ID" value="NZ_CP047156.1"/>
</dbReference>
<sequence length="126" mass="13462">MWTEICALEELRPERAVAALVGHPADGLAQVAVVLLADGSLHCVGHYDPYSKANVIARGIVGTREVSGEVIPTITSPMYKQTFDLRTGDALDDPDVGIGAWRVEVRDGTVGISGQLLPQRVGRRDG</sequence>
<dbReference type="EMBL" id="CP047156">
    <property type="protein sequence ID" value="QHC01334.1"/>
    <property type="molecule type" value="Genomic_DNA"/>
</dbReference>
<dbReference type="OrthoDB" id="3213360at2"/>
<dbReference type="Proteomes" id="UP000463857">
    <property type="component" value="Chromosome"/>
</dbReference>
<gene>
    <name evidence="4" type="ORF">EK0264_14280</name>
</gene>
<dbReference type="Gene3D" id="2.102.10.10">
    <property type="entry name" value="Rieske [2Fe-2S] iron-sulphur domain"/>
    <property type="match status" value="1"/>
</dbReference>